<accession>A0AAD7C793</accession>
<name>A0AAD7C793_9AGAR</name>
<evidence type="ECO:0000313" key="1">
    <source>
        <dbReference type="EMBL" id="KAJ7641016.1"/>
    </source>
</evidence>
<evidence type="ECO:0000313" key="2">
    <source>
        <dbReference type="Proteomes" id="UP001221142"/>
    </source>
</evidence>
<organism evidence="1 2">
    <name type="scientific">Roridomyces roridus</name>
    <dbReference type="NCBI Taxonomy" id="1738132"/>
    <lineage>
        <taxon>Eukaryota</taxon>
        <taxon>Fungi</taxon>
        <taxon>Dikarya</taxon>
        <taxon>Basidiomycota</taxon>
        <taxon>Agaricomycotina</taxon>
        <taxon>Agaricomycetes</taxon>
        <taxon>Agaricomycetidae</taxon>
        <taxon>Agaricales</taxon>
        <taxon>Marasmiineae</taxon>
        <taxon>Mycenaceae</taxon>
        <taxon>Roridomyces</taxon>
    </lineage>
</organism>
<gene>
    <name evidence="1" type="ORF">FB45DRAFT_1124347</name>
</gene>
<sequence length="547" mass="61483">MVPDHRTFLELCPRCAPLVNAPTADIYGVVDINPPTNLSRTNNPPSDVEVRETRQRIQLVGIQLVGIQLSKMELELDLTRKRTLFEKIALNCAILSPMRRAPEDVLLEIFAWVVAKSLEYTPSTRGAAYFRRSKGSPAPWNLSHVCSRWRALSVSSAALWVDISLHGRIRRDFIEAQLKRSSSRALRISVNWSSHGSNDEIFGLLATQAHRWQSIHLVVLTPAMLYILNNNPTNLTRLCTFSVGEIDPPETADVSDYRFLLAAAKLSTVLVGSNHETPLPFEDLRLNQLRISHDAPWRAVGRHLQQLTLLGLRRRDYHIVLPALISLKTAQDEVLESLTTPALQNLHFGYGYNSDHPQLVSFIRRSGCTLRRLSTDNTLFDMGFLRHIPTLWELGFKFPFPDPPAGFSRLLLTPSNPIPLLLPALRVLWVSHIACGEDNSVLDLLEKVVNSRRESRIHPTPSVSVLNSSSSHSLKRLGSKGMIVELWENKDASRRHEELLKHSHPITGSAVVPTPEFCAHNVCLNKFGFVSEIATVRFLRDELAIGT</sequence>
<evidence type="ECO:0008006" key="3">
    <source>
        <dbReference type="Google" id="ProtNLM"/>
    </source>
</evidence>
<comment type="caution">
    <text evidence="1">The sequence shown here is derived from an EMBL/GenBank/DDBJ whole genome shotgun (WGS) entry which is preliminary data.</text>
</comment>
<dbReference type="AlphaFoldDB" id="A0AAD7C793"/>
<dbReference type="EMBL" id="JARKIF010000004">
    <property type="protein sequence ID" value="KAJ7641016.1"/>
    <property type="molecule type" value="Genomic_DNA"/>
</dbReference>
<protein>
    <recommendedName>
        <fullName evidence="3">F-box domain-containing protein</fullName>
    </recommendedName>
</protein>
<reference evidence="1" key="1">
    <citation type="submission" date="2023-03" db="EMBL/GenBank/DDBJ databases">
        <title>Massive genome expansion in bonnet fungi (Mycena s.s.) driven by repeated elements and novel gene families across ecological guilds.</title>
        <authorList>
            <consortium name="Lawrence Berkeley National Laboratory"/>
            <person name="Harder C.B."/>
            <person name="Miyauchi S."/>
            <person name="Viragh M."/>
            <person name="Kuo A."/>
            <person name="Thoen E."/>
            <person name="Andreopoulos B."/>
            <person name="Lu D."/>
            <person name="Skrede I."/>
            <person name="Drula E."/>
            <person name="Henrissat B."/>
            <person name="Morin E."/>
            <person name="Kohler A."/>
            <person name="Barry K."/>
            <person name="LaButti K."/>
            <person name="Morin E."/>
            <person name="Salamov A."/>
            <person name="Lipzen A."/>
            <person name="Mereny Z."/>
            <person name="Hegedus B."/>
            <person name="Baldrian P."/>
            <person name="Stursova M."/>
            <person name="Weitz H."/>
            <person name="Taylor A."/>
            <person name="Grigoriev I.V."/>
            <person name="Nagy L.G."/>
            <person name="Martin F."/>
            <person name="Kauserud H."/>
        </authorList>
    </citation>
    <scope>NUCLEOTIDE SEQUENCE</scope>
    <source>
        <strain evidence="1">9284</strain>
    </source>
</reference>
<proteinExistence type="predicted"/>
<dbReference type="Proteomes" id="UP001221142">
    <property type="component" value="Unassembled WGS sequence"/>
</dbReference>
<keyword evidence="2" id="KW-1185">Reference proteome</keyword>